<dbReference type="PROSITE" id="PS51720">
    <property type="entry name" value="G_AIG1"/>
    <property type="match status" value="1"/>
</dbReference>
<dbReference type="GO" id="GO:0005525">
    <property type="term" value="F:GTP binding"/>
    <property type="evidence" value="ECO:0007669"/>
    <property type="project" value="UniProtKB-KW"/>
</dbReference>
<feature type="domain" description="AIG1-type G" evidence="5">
    <location>
        <begin position="8"/>
        <end position="217"/>
    </location>
</feature>
<evidence type="ECO:0000313" key="6">
    <source>
        <dbReference type="Ensembl" id="ENSMMDP00005003318.1"/>
    </source>
</evidence>
<evidence type="ECO:0000256" key="1">
    <source>
        <dbReference type="ARBA" id="ARBA00008535"/>
    </source>
</evidence>
<dbReference type="Proteomes" id="UP000472263">
    <property type="component" value="Chromosome 18"/>
</dbReference>
<keyword evidence="7" id="KW-1185">Reference proteome</keyword>
<dbReference type="CDD" id="cd01852">
    <property type="entry name" value="AIG1"/>
    <property type="match status" value="1"/>
</dbReference>
<dbReference type="Pfam" id="PF04548">
    <property type="entry name" value="AIG1"/>
    <property type="match status" value="1"/>
</dbReference>
<dbReference type="InParanoid" id="A0A667WNS2"/>
<reference evidence="6" key="1">
    <citation type="submission" date="2019-06" db="EMBL/GenBank/DDBJ databases">
        <authorList>
            <consortium name="Wellcome Sanger Institute Data Sharing"/>
        </authorList>
    </citation>
    <scope>NUCLEOTIDE SEQUENCE [LARGE SCALE GENOMIC DNA]</scope>
</reference>
<name>A0A667WNS2_9TELE</name>
<comment type="similarity">
    <text evidence="1">Belongs to the TRAFAC class TrmE-Era-EngA-EngB-Septin-like GTPase superfamily. AIG1/Toc34/Toc159-like paraseptin GTPase family. IAN subfamily.</text>
</comment>
<organism evidence="6 7">
    <name type="scientific">Myripristis murdjan</name>
    <name type="common">pinecone soldierfish</name>
    <dbReference type="NCBI Taxonomy" id="586833"/>
    <lineage>
        <taxon>Eukaryota</taxon>
        <taxon>Metazoa</taxon>
        <taxon>Chordata</taxon>
        <taxon>Craniata</taxon>
        <taxon>Vertebrata</taxon>
        <taxon>Euteleostomi</taxon>
        <taxon>Actinopterygii</taxon>
        <taxon>Neopterygii</taxon>
        <taxon>Teleostei</taxon>
        <taxon>Neoteleostei</taxon>
        <taxon>Acanthomorphata</taxon>
        <taxon>Holocentriformes</taxon>
        <taxon>Holocentridae</taxon>
        <taxon>Myripristis</taxon>
    </lineage>
</organism>
<dbReference type="PANTHER" id="PTHR10903">
    <property type="entry name" value="GTPASE, IMAP FAMILY MEMBER-RELATED"/>
    <property type="match status" value="1"/>
</dbReference>
<dbReference type="PANTHER" id="PTHR10903:SF62">
    <property type="entry name" value="GTPASE IMAP FAMILY MEMBER 4-LIKE-RELATED"/>
    <property type="match status" value="1"/>
</dbReference>
<dbReference type="GeneTree" id="ENSGT01150000286992"/>
<dbReference type="Ensembl" id="ENSMMDT00005003385.1">
    <property type="protein sequence ID" value="ENSMMDP00005003318.1"/>
    <property type="gene ID" value="ENSMMDG00005001858.1"/>
</dbReference>
<dbReference type="AlphaFoldDB" id="A0A667WNS2"/>
<accession>A0A667WNS2</accession>
<dbReference type="InterPro" id="IPR045058">
    <property type="entry name" value="GIMA/IAN/Toc"/>
</dbReference>
<keyword evidence="4" id="KW-0472">Membrane</keyword>
<proteinExistence type="inferred from homology"/>
<dbReference type="InterPro" id="IPR006703">
    <property type="entry name" value="G_AIG1"/>
</dbReference>
<dbReference type="SUPFAM" id="SSF52540">
    <property type="entry name" value="P-loop containing nucleoside triphosphate hydrolases"/>
    <property type="match status" value="1"/>
</dbReference>
<evidence type="ECO:0000313" key="7">
    <source>
        <dbReference type="Proteomes" id="UP000472263"/>
    </source>
</evidence>
<reference evidence="6" key="3">
    <citation type="submission" date="2025-09" db="UniProtKB">
        <authorList>
            <consortium name="Ensembl"/>
        </authorList>
    </citation>
    <scope>IDENTIFICATION</scope>
</reference>
<dbReference type="FunFam" id="3.40.50.300:FF:000366">
    <property type="entry name" value="GTPase, IMAP family member 2"/>
    <property type="match status" value="1"/>
</dbReference>
<sequence length="428" mass="44736">MLSCFSLLDTPRIVLLGKTGAGKSSLANTIFGDTVFETSSSPNSQTSKCEAESRSVNGRSITLIDTPGFVDTEKTEEQLREEILKCVLECSPGPHAFLIVLKVERYTDHEEAVVKTISQCFSAEVFRYATVVFTHGDQLDEGEKIHDFVNQSKGLRDLVEKCGGRCHVIDNKYWNNNQQDPYRSNKLQVAQLLCAIDKTIEENDGGCFTTEPLEATEREIQEEQERIRQSSGNMSEREIRKKAKIEVLHRFCIKFAGVTTGALLGAFLGLAVAGLTAIIAVKTLLSKKNVKAIASAVVAIAGGDAKGAAAAGSVVAAAGGAAAAAACGAAEVAAACGAVEAAAGGAAVAGGLGAAGMALGISAAVIGGVGAVVGGVTGYYAAEEAETAREAMGKAAGAVWNKAKDAVCKVNNTCDRVTKQNYKKLSEY</sequence>
<keyword evidence="4" id="KW-0812">Transmembrane</keyword>
<evidence type="ECO:0000256" key="4">
    <source>
        <dbReference type="SAM" id="Phobius"/>
    </source>
</evidence>
<keyword evidence="4" id="KW-1133">Transmembrane helix</keyword>
<evidence type="ECO:0000256" key="3">
    <source>
        <dbReference type="ARBA" id="ARBA00023134"/>
    </source>
</evidence>
<dbReference type="InterPro" id="IPR027417">
    <property type="entry name" value="P-loop_NTPase"/>
</dbReference>
<dbReference type="Gene3D" id="3.40.50.300">
    <property type="entry name" value="P-loop containing nucleotide triphosphate hydrolases"/>
    <property type="match status" value="1"/>
</dbReference>
<evidence type="ECO:0000259" key="5">
    <source>
        <dbReference type="PROSITE" id="PS51720"/>
    </source>
</evidence>
<feature type="transmembrane region" description="Helical" evidence="4">
    <location>
        <begin position="255"/>
        <end position="281"/>
    </location>
</feature>
<keyword evidence="3" id="KW-0342">GTP-binding</keyword>
<reference evidence="6" key="2">
    <citation type="submission" date="2025-08" db="UniProtKB">
        <authorList>
            <consortium name="Ensembl"/>
        </authorList>
    </citation>
    <scope>IDENTIFICATION</scope>
</reference>
<evidence type="ECO:0000256" key="2">
    <source>
        <dbReference type="ARBA" id="ARBA00022741"/>
    </source>
</evidence>
<protein>
    <recommendedName>
        <fullName evidence="5">AIG1-type G domain-containing protein</fullName>
    </recommendedName>
</protein>
<keyword evidence="2" id="KW-0547">Nucleotide-binding</keyword>